<comment type="catalytic activity">
    <reaction evidence="12">
        <text>diphthine-[translation elongation factor 2] + NH4(+) + ATP = diphthamide-[translation elongation factor 2] + AMP + diphosphate + H(+)</text>
        <dbReference type="Rhea" id="RHEA:19753"/>
        <dbReference type="Rhea" id="RHEA-COMP:10172"/>
        <dbReference type="Rhea" id="RHEA-COMP:10174"/>
        <dbReference type="ChEBI" id="CHEBI:15378"/>
        <dbReference type="ChEBI" id="CHEBI:16692"/>
        <dbReference type="ChEBI" id="CHEBI:28938"/>
        <dbReference type="ChEBI" id="CHEBI:30616"/>
        <dbReference type="ChEBI" id="CHEBI:33019"/>
        <dbReference type="ChEBI" id="CHEBI:82696"/>
        <dbReference type="ChEBI" id="CHEBI:456215"/>
        <dbReference type="EC" id="6.3.1.14"/>
    </reaction>
</comment>
<evidence type="ECO:0000256" key="11">
    <source>
        <dbReference type="ARBA" id="ARBA00032849"/>
    </source>
</evidence>
<dbReference type="Pfam" id="PF01042">
    <property type="entry name" value="Ribonuc_L-PSP"/>
    <property type="match status" value="2"/>
</dbReference>
<dbReference type="GO" id="GO:0017178">
    <property type="term" value="F:diphthine-ammonia ligase activity"/>
    <property type="evidence" value="ECO:0007669"/>
    <property type="project" value="UniProtKB-EC"/>
</dbReference>
<keyword evidence="5" id="KW-0436">Ligase</keyword>
<dbReference type="FunFam" id="3.40.50.620:FF:000069">
    <property type="entry name" value="diphthine--ammonia ligase"/>
    <property type="match status" value="1"/>
</dbReference>
<evidence type="ECO:0000256" key="6">
    <source>
        <dbReference type="ARBA" id="ARBA00022741"/>
    </source>
</evidence>
<dbReference type="InterPro" id="IPR014729">
    <property type="entry name" value="Rossmann-like_a/b/a_fold"/>
</dbReference>
<dbReference type="GO" id="GO:0005524">
    <property type="term" value="F:ATP binding"/>
    <property type="evidence" value="ECO:0007669"/>
    <property type="project" value="UniProtKB-KW"/>
</dbReference>
<dbReference type="InterPro" id="IPR006175">
    <property type="entry name" value="YjgF/YER057c/UK114"/>
</dbReference>
<evidence type="ECO:0000256" key="8">
    <source>
        <dbReference type="ARBA" id="ARBA00029814"/>
    </source>
</evidence>
<evidence type="ECO:0000259" key="13">
    <source>
        <dbReference type="Pfam" id="PF01902"/>
    </source>
</evidence>
<comment type="pathway">
    <text evidence="1">Protein modification; peptidyl-diphthamide biosynthesis.</text>
</comment>
<reference evidence="14" key="1">
    <citation type="submission" date="2021-01" db="EMBL/GenBank/DDBJ databases">
        <title>Adiantum capillus-veneris genome.</title>
        <authorList>
            <person name="Fang Y."/>
            <person name="Liao Q."/>
        </authorList>
    </citation>
    <scope>NUCLEOTIDE SEQUENCE</scope>
    <source>
        <strain evidence="14">H3</strain>
        <tissue evidence="14">Leaf</tissue>
    </source>
</reference>
<dbReference type="PANTHER" id="PTHR12196:SF2">
    <property type="entry name" value="DIPHTHINE--AMMONIA LIGASE"/>
    <property type="match status" value="1"/>
</dbReference>
<dbReference type="InterPro" id="IPR002761">
    <property type="entry name" value="Diphthami_syn_dom"/>
</dbReference>
<dbReference type="CDD" id="cd01994">
    <property type="entry name" value="AANH_PF0828-like"/>
    <property type="match status" value="1"/>
</dbReference>
<proteinExistence type="inferred from homology"/>
<evidence type="ECO:0000313" key="15">
    <source>
        <dbReference type="Proteomes" id="UP000886520"/>
    </source>
</evidence>
<dbReference type="CDD" id="cd06156">
    <property type="entry name" value="eu_AANH_C_2"/>
    <property type="match status" value="1"/>
</dbReference>
<dbReference type="FunFam" id="3.90.1490.10:FF:000001">
    <property type="entry name" value="Diphthine--ammonia ligase"/>
    <property type="match status" value="1"/>
</dbReference>
<keyword evidence="7" id="KW-0067">ATP-binding</keyword>
<dbReference type="EMBL" id="JABFUD020000012">
    <property type="protein sequence ID" value="KAI5072248.1"/>
    <property type="molecule type" value="Genomic_DNA"/>
</dbReference>
<dbReference type="Gene3D" id="3.40.50.620">
    <property type="entry name" value="HUPs"/>
    <property type="match status" value="1"/>
</dbReference>
<evidence type="ECO:0000256" key="5">
    <source>
        <dbReference type="ARBA" id="ARBA00022598"/>
    </source>
</evidence>
<evidence type="ECO:0000313" key="14">
    <source>
        <dbReference type="EMBL" id="KAI5072248.1"/>
    </source>
</evidence>
<feature type="domain" description="Diphthamide synthase" evidence="13">
    <location>
        <begin position="1"/>
        <end position="230"/>
    </location>
</feature>
<gene>
    <name evidence="14" type="ORF">GOP47_0012354</name>
</gene>
<dbReference type="Pfam" id="PF01902">
    <property type="entry name" value="Diphthami_syn_2"/>
    <property type="match status" value="1"/>
</dbReference>
<dbReference type="InterPro" id="IPR030662">
    <property type="entry name" value="DPH6/MJ0570"/>
</dbReference>
<name>A0A9D4ZE84_ADICA</name>
<dbReference type="Gene3D" id="3.30.1330.40">
    <property type="entry name" value="RutC-like"/>
    <property type="match status" value="2"/>
</dbReference>
<dbReference type="Proteomes" id="UP000886520">
    <property type="component" value="Chromosome 12"/>
</dbReference>
<evidence type="ECO:0000256" key="9">
    <source>
        <dbReference type="ARBA" id="ARBA00031202"/>
    </source>
</evidence>
<dbReference type="SUPFAM" id="SSF55298">
    <property type="entry name" value="YjgF-like"/>
    <property type="match status" value="2"/>
</dbReference>
<evidence type="ECO:0000256" key="10">
    <source>
        <dbReference type="ARBA" id="ARBA00031552"/>
    </source>
</evidence>
<dbReference type="NCBIfam" id="TIGR00290">
    <property type="entry name" value="MJ0570_dom"/>
    <property type="match status" value="1"/>
</dbReference>
<evidence type="ECO:0000256" key="1">
    <source>
        <dbReference type="ARBA" id="ARBA00005156"/>
    </source>
</evidence>
<dbReference type="InterPro" id="IPR035959">
    <property type="entry name" value="RutC-like_sf"/>
</dbReference>
<sequence length="685" mass="76270">MKVVALISGGKDSCYAMMRCIDHGHEIVALANLLPMDESVDELDSFMYQTVGHQVVVAYAQCMGLPLYRRRIRGSSRLQELRYTQTEYDEVEDLFLLLRAVQIDFPELGAVSSGAIASDYQRMRVENVCSRLGLISLAYLWKQEQDDLLQQMIAGGINAVLVKVAAMGLNPHTHLGKNLADMQPFLRKLNMHFGINVCGEGGEYETLTLDCPLFKHYRISLDEFDIVQHSPDTIAPVGVLHPSKFHLETKISTSSALQPTSEPFVKDIGVEFEESLVTPKEADASSAQSWQSVSRLDILSDSCARRHGAFAVHSLWTKSRVNDLGIEEELGFLLTAIQKDLKEDGLSWGDVLYIHLYLNDMETFMLANQTYMQVITEKLCINGVPSRSTVGIDLLGNNLGRVMVEAVVAKKMVKKVLHVQSISCWAPSCIGPYSQATVCHDMLYMAGQLGLDPPTMALVCGGPASEMKQALKNCEAVALAFSVSIMRSCVSILVYCSSSVQILERKEAETVLENFLRSTERFFEPPIVYVKVRALPKGAAIEVEPFLYAPCYGGESSESSSELRRFRRGERCQGTIVPERSFRAFYSIPFNVVLKDVDTANRDFAFDLGSLPFICAELELCLQIFSEMLAEACLDWQNVLAFRVMFDSKLVSDELVVAAWNYATNSSGRDMNMDDLVTLDLLAFP</sequence>
<evidence type="ECO:0000256" key="7">
    <source>
        <dbReference type="ARBA" id="ARBA00022840"/>
    </source>
</evidence>
<dbReference type="Gene3D" id="3.90.1490.10">
    <property type="entry name" value="putative n-type atp pyrophosphatase, domain 2"/>
    <property type="match status" value="1"/>
</dbReference>
<evidence type="ECO:0000256" key="2">
    <source>
        <dbReference type="ARBA" id="ARBA00008496"/>
    </source>
</evidence>
<keyword evidence="6" id="KW-0547">Nucleotide-binding</keyword>
<dbReference type="AlphaFoldDB" id="A0A9D4ZE84"/>
<evidence type="ECO:0000256" key="3">
    <source>
        <dbReference type="ARBA" id="ARBA00012089"/>
    </source>
</evidence>
<organism evidence="14 15">
    <name type="scientific">Adiantum capillus-veneris</name>
    <name type="common">Maidenhair fern</name>
    <dbReference type="NCBI Taxonomy" id="13818"/>
    <lineage>
        <taxon>Eukaryota</taxon>
        <taxon>Viridiplantae</taxon>
        <taxon>Streptophyta</taxon>
        <taxon>Embryophyta</taxon>
        <taxon>Tracheophyta</taxon>
        <taxon>Polypodiopsida</taxon>
        <taxon>Polypodiidae</taxon>
        <taxon>Polypodiales</taxon>
        <taxon>Pteridineae</taxon>
        <taxon>Pteridaceae</taxon>
        <taxon>Vittarioideae</taxon>
        <taxon>Adiantum</taxon>
    </lineage>
</organism>
<accession>A0A9D4ZE84</accession>
<dbReference type="OrthoDB" id="686384at2759"/>
<dbReference type="GO" id="GO:0017183">
    <property type="term" value="P:protein histidyl modification to diphthamide"/>
    <property type="evidence" value="ECO:0007669"/>
    <property type="project" value="TreeGrafter"/>
</dbReference>
<dbReference type="PANTHER" id="PTHR12196">
    <property type="entry name" value="DOMAIN OF UNKNOWN FUNCTION 71 DUF71 -CONTAINING PROTEIN"/>
    <property type="match status" value="1"/>
</dbReference>
<dbReference type="SUPFAM" id="SSF52402">
    <property type="entry name" value="Adenine nucleotide alpha hydrolases-like"/>
    <property type="match status" value="1"/>
</dbReference>
<evidence type="ECO:0000256" key="4">
    <source>
        <dbReference type="ARBA" id="ARBA00018426"/>
    </source>
</evidence>
<keyword evidence="15" id="KW-1185">Reference proteome</keyword>
<protein>
    <recommendedName>
        <fullName evidence="4">Diphthine--ammonia ligase</fullName>
        <ecNumber evidence="3">6.3.1.14</ecNumber>
    </recommendedName>
    <alternativeName>
        <fullName evidence="9">ATP-binding domain-containing protein 4</fullName>
    </alternativeName>
    <alternativeName>
        <fullName evidence="8">Diphthamide synthase</fullName>
    </alternativeName>
    <alternativeName>
        <fullName evidence="10">Diphthamide synthetase</fullName>
    </alternativeName>
    <alternativeName>
        <fullName evidence="11">Protein DPH6 homolog</fullName>
    </alternativeName>
</protein>
<dbReference type="EC" id="6.3.1.14" evidence="3"/>
<evidence type="ECO:0000256" key="12">
    <source>
        <dbReference type="ARBA" id="ARBA00048108"/>
    </source>
</evidence>
<comment type="caution">
    <text evidence="14">The sequence shown here is derived from an EMBL/GenBank/DDBJ whole genome shotgun (WGS) entry which is preliminary data.</text>
</comment>
<comment type="similarity">
    <text evidence="2">Belongs to the Diphthine--ammonia ligase family.</text>
</comment>